<dbReference type="SUPFAM" id="SSF52402">
    <property type="entry name" value="Adenine nucleotide alpha hydrolases-like"/>
    <property type="match status" value="1"/>
</dbReference>
<comment type="caution">
    <text evidence="3">The sequence shown here is derived from an EMBL/GenBank/DDBJ whole genome shotgun (WGS) entry which is preliminary data.</text>
</comment>
<dbReference type="Pfam" id="PF00582">
    <property type="entry name" value="Usp"/>
    <property type="match status" value="1"/>
</dbReference>
<name>A0A2U1FIH6_9PSEU</name>
<dbReference type="Gene3D" id="3.40.50.620">
    <property type="entry name" value="HUPs"/>
    <property type="match status" value="1"/>
</dbReference>
<dbReference type="PANTHER" id="PTHR46553:SF3">
    <property type="entry name" value="ADENINE NUCLEOTIDE ALPHA HYDROLASES-LIKE SUPERFAMILY PROTEIN"/>
    <property type="match status" value="1"/>
</dbReference>
<gene>
    <name evidence="3" type="ORF">C8D89_103316</name>
</gene>
<dbReference type="PRINTS" id="PR01438">
    <property type="entry name" value="UNVRSLSTRESS"/>
</dbReference>
<evidence type="ECO:0000256" key="1">
    <source>
        <dbReference type="ARBA" id="ARBA00008791"/>
    </source>
</evidence>
<proteinExistence type="inferred from homology"/>
<dbReference type="InterPro" id="IPR006016">
    <property type="entry name" value="UspA"/>
</dbReference>
<sequence length="169" mass="17421">MGGAEGAVVVGVDGSEHADAALRYAVTEAALRGTRVVAVVAWGPKNIFGGYGILEDPDVVEHRLREQADAHVRRVHGTVPGGADVPVELEFRTGSAADVLVEVSRSASLLVVGRRGHGAFRSRLFGSVALRCVLHASCPVTVVSAVGDPVDAAEATTSGPGPAWAHCRP</sequence>
<evidence type="ECO:0000259" key="2">
    <source>
        <dbReference type="Pfam" id="PF00582"/>
    </source>
</evidence>
<dbReference type="Proteomes" id="UP000245639">
    <property type="component" value="Unassembled WGS sequence"/>
</dbReference>
<feature type="domain" description="UspA" evidence="2">
    <location>
        <begin position="8"/>
        <end position="143"/>
    </location>
</feature>
<keyword evidence="4" id="KW-1185">Reference proteome</keyword>
<organism evidence="3 4">
    <name type="scientific">Actinomycetospora cinnamomea</name>
    <dbReference type="NCBI Taxonomy" id="663609"/>
    <lineage>
        <taxon>Bacteria</taxon>
        <taxon>Bacillati</taxon>
        <taxon>Actinomycetota</taxon>
        <taxon>Actinomycetes</taxon>
        <taxon>Pseudonocardiales</taxon>
        <taxon>Pseudonocardiaceae</taxon>
        <taxon>Actinomycetospora</taxon>
    </lineage>
</organism>
<dbReference type="AlphaFoldDB" id="A0A2U1FIH6"/>
<dbReference type="OrthoDB" id="6174426at2"/>
<reference evidence="3 4" key="1">
    <citation type="submission" date="2018-04" db="EMBL/GenBank/DDBJ databases">
        <title>Genomic Encyclopedia of Type Strains, Phase IV (KMG-IV): sequencing the most valuable type-strain genomes for metagenomic binning, comparative biology and taxonomic classification.</title>
        <authorList>
            <person name="Goeker M."/>
        </authorList>
    </citation>
    <scope>NUCLEOTIDE SEQUENCE [LARGE SCALE GENOMIC DNA]</scope>
    <source>
        <strain evidence="3 4">DSM 45771</strain>
    </source>
</reference>
<dbReference type="CDD" id="cd00293">
    <property type="entry name" value="USP-like"/>
    <property type="match status" value="1"/>
</dbReference>
<comment type="similarity">
    <text evidence="1">Belongs to the universal stress protein A family.</text>
</comment>
<dbReference type="RefSeq" id="WP_116707657.1">
    <property type="nucleotide sequence ID" value="NZ_QEKW01000003.1"/>
</dbReference>
<dbReference type="InterPro" id="IPR014729">
    <property type="entry name" value="Rossmann-like_a/b/a_fold"/>
</dbReference>
<evidence type="ECO:0000313" key="3">
    <source>
        <dbReference type="EMBL" id="PVZ11985.1"/>
    </source>
</evidence>
<accession>A0A2U1FIH6</accession>
<dbReference type="InterPro" id="IPR006015">
    <property type="entry name" value="Universal_stress_UspA"/>
</dbReference>
<dbReference type="EMBL" id="QEKW01000003">
    <property type="protein sequence ID" value="PVZ11985.1"/>
    <property type="molecule type" value="Genomic_DNA"/>
</dbReference>
<dbReference type="PANTHER" id="PTHR46553">
    <property type="entry name" value="ADENINE NUCLEOTIDE ALPHA HYDROLASES-LIKE SUPERFAMILY PROTEIN"/>
    <property type="match status" value="1"/>
</dbReference>
<protein>
    <submittedName>
        <fullName evidence="3">Nucleotide-binding universal stress UspA family protein</fullName>
    </submittedName>
</protein>
<evidence type="ECO:0000313" key="4">
    <source>
        <dbReference type="Proteomes" id="UP000245639"/>
    </source>
</evidence>